<dbReference type="AlphaFoldDB" id="A0A507CEU9"/>
<evidence type="ECO:0008006" key="5">
    <source>
        <dbReference type="Google" id="ProtNLM"/>
    </source>
</evidence>
<evidence type="ECO:0000313" key="4">
    <source>
        <dbReference type="Proteomes" id="UP000319731"/>
    </source>
</evidence>
<dbReference type="Proteomes" id="UP000319731">
    <property type="component" value="Unassembled WGS sequence"/>
</dbReference>
<evidence type="ECO:0000313" key="3">
    <source>
        <dbReference type="EMBL" id="TPX38152.1"/>
    </source>
</evidence>
<keyword evidence="4" id="KW-1185">Reference proteome</keyword>
<comment type="caution">
    <text evidence="3">The sequence shown here is derived from an EMBL/GenBank/DDBJ whole genome shotgun (WGS) entry which is preliminary data.</text>
</comment>
<protein>
    <recommendedName>
        <fullName evidence="5">Chitin-binding type-4 domain-containing protein</fullName>
    </recommendedName>
</protein>
<dbReference type="Gene3D" id="2.70.50.70">
    <property type="match status" value="1"/>
</dbReference>
<feature type="compositionally biased region" description="Low complexity" evidence="1">
    <location>
        <begin position="229"/>
        <end position="242"/>
    </location>
</feature>
<dbReference type="STRING" id="1806994.A0A507CEU9"/>
<dbReference type="EMBL" id="QEAO01000001">
    <property type="protein sequence ID" value="TPX38152.1"/>
    <property type="molecule type" value="Genomic_DNA"/>
</dbReference>
<feature type="compositionally biased region" description="Polar residues" evidence="1">
    <location>
        <begin position="217"/>
        <end position="228"/>
    </location>
</feature>
<organism evidence="3 4">
    <name type="scientific">Synchytrium microbalum</name>
    <dbReference type="NCBI Taxonomy" id="1806994"/>
    <lineage>
        <taxon>Eukaryota</taxon>
        <taxon>Fungi</taxon>
        <taxon>Fungi incertae sedis</taxon>
        <taxon>Chytridiomycota</taxon>
        <taxon>Chytridiomycota incertae sedis</taxon>
        <taxon>Chytridiomycetes</taxon>
        <taxon>Synchytriales</taxon>
        <taxon>Synchytriaceae</taxon>
        <taxon>Synchytrium</taxon>
    </lineage>
</organism>
<dbReference type="OrthoDB" id="2342176at2759"/>
<dbReference type="PANTHER" id="PTHR36182">
    <property type="entry name" value="PROTEIN, PUTATIVE (AFU_ORTHOLOGUE AFUA_6G10930)-RELATED"/>
    <property type="match status" value="1"/>
</dbReference>
<gene>
    <name evidence="3" type="ORF">SmJEL517_g00269</name>
</gene>
<dbReference type="GeneID" id="42001496"/>
<dbReference type="RefSeq" id="XP_031027867.1">
    <property type="nucleotide sequence ID" value="XM_031166199.1"/>
</dbReference>
<evidence type="ECO:0000256" key="1">
    <source>
        <dbReference type="SAM" id="MobiDB-lite"/>
    </source>
</evidence>
<evidence type="ECO:0000256" key="2">
    <source>
        <dbReference type="SAM" id="SignalP"/>
    </source>
</evidence>
<feature type="chain" id="PRO_5021367507" description="Chitin-binding type-4 domain-containing protein" evidence="2">
    <location>
        <begin position="20"/>
        <end position="359"/>
    </location>
</feature>
<sequence>MKVTVSVVAILAALPAAFGHMAMSIPAVRGYPNKVQPYDYSITSPLDSTGTRIYPCQGKAQGPPVATLIPGSYVSVEIAGGARHNGGHCQWSISYDGGANFVVLDTIIRDCLSPASSSNTYDYQVPLPADLPGSPNAIFAWSWINSIGNREYYMNCADVAISGSSTGSLTGPRLFVANLPGTPTVPEFPTADSNDSSQYFASRDIIRVSPATPGAQVITSGGSGSNTVQSAGPVSAPAQSAGPVSSQASPVVAVASPQASAAPVAQQSPDVTQPQASAGAGTPVASAVTPVASAVVSAPSPTVYSSDGQCTVGNMQCVGLYQFATCAPAFGGGGTLVVRPVAPGTICKQVGSSIIMDFA</sequence>
<keyword evidence="2" id="KW-0732">Signal</keyword>
<feature type="region of interest" description="Disordered" evidence="1">
    <location>
        <begin position="263"/>
        <end position="282"/>
    </location>
</feature>
<proteinExistence type="predicted"/>
<name>A0A507CEU9_9FUNG</name>
<feature type="signal peptide" evidence="2">
    <location>
        <begin position="1"/>
        <end position="19"/>
    </location>
</feature>
<feature type="region of interest" description="Disordered" evidence="1">
    <location>
        <begin position="213"/>
        <end position="242"/>
    </location>
</feature>
<reference evidence="3 4" key="1">
    <citation type="journal article" date="2019" name="Sci. Rep.">
        <title>Comparative genomics of chytrid fungi reveal insights into the obligate biotrophic and pathogenic lifestyle of Synchytrium endobioticum.</title>
        <authorList>
            <person name="van de Vossenberg B.T.L.H."/>
            <person name="Warris S."/>
            <person name="Nguyen H.D.T."/>
            <person name="van Gent-Pelzer M.P.E."/>
            <person name="Joly D.L."/>
            <person name="van de Geest H.C."/>
            <person name="Bonants P.J.M."/>
            <person name="Smith D.S."/>
            <person name="Levesque C.A."/>
            <person name="van der Lee T.A.J."/>
        </authorList>
    </citation>
    <scope>NUCLEOTIDE SEQUENCE [LARGE SCALE GENOMIC DNA]</scope>
    <source>
        <strain evidence="3 4">JEL517</strain>
    </source>
</reference>
<accession>A0A507CEU9</accession>
<dbReference type="PANTHER" id="PTHR36182:SF1">
    <property type="entry name" value="PROTEIN, PUTATIVE (AFU_ORTHOLOGUE AFUA_6G10930)-RELATED"/>
    <property type="match status" value="1"/>
</dbReference>